<evidence type="ECO:0000313" key="5">
    <source>
        <dbReference type="Proteomes" id="UP000293902"/>
    </source>
</evidence>
<dbReference type="NCBIfam" id="TIGR02532">
    <property type="entry name" value="IV_pilin_GFxxxE"/>
    <property type="match status" value="1"/>
</dbReference>
<keyword evidence="1" id="KW-0812">Transmembrane</keyword>
<evidence type="ECO:0000313" key="3">
    <source>
        <dbReference type="EMBL" id="RAM03184.1"/>
    </source>
</evidence>
<name>A0A328FEW1_9BACT</name>
<protein>
    <submittedName>
        <fullName evidence="3">Prepilin-type cleavage/methylation domain-containing protein</fullName>
    </submittedName>
    <submittedName>
        <fullName evidence="2">Type II secretion system protein</fullName>
    </submittedName>
</protein>
<dbReference type="OrthoDB" id="5418678at2"/>
<dbReference type="EMBL" id="CP036313">
    <property type="protein sequence ID" value="QBH11638.1"/>
    <property type="molecule type" value="Genomic_DNA"/>
</dbReference>
<organism evidence="3 4">
    <name type="scientific">Desulfobacter hydrogenophilus</name>
    <dbReference type="NCBI Taxonomy" id="2291"/>
    <lineage>
        <taxon>Bacteria</taxon>
        <taxon>Pseudomonadati</taxon>
        <taxon>Thermodesulfobacteriota</taxon>
        <taxon>Desulfobacteria</taxon>
        <taxon>Desulfobacterales</taxon>
        <taxon>Desulfobacteraceae</taxon>
        <taxon>Desulfobacter</taxon>
    </lineage>
</organism>
<keyword evidence="5" id="KW-1185">Reference proteome</keyword>
<reference evidence="2 5" key="2">
    <citation type="submission" date="2019-02" db="EMBL/GenBank/DDBJ databases">
        <title>Complete genome sequence of Desulfobacter hydrogenophilus AcRS1.</title>
        <authorList>
            <person name="Marietou A."/>
            <person name="Lund M.B."/>
            <person name="Marshall I.P.G."/>
            <person name="Schreiber L."/>
            <person name="Jorgensen B."/>
        </authorList>
    </citation>
    <scope>NUCLEOTIDE SEQUENCE [LARGE SCALE GENOMIC DNA]</scope>
    <source>
        <strain evidence="2 5">AcRS1</strain>
    </source>
</reference>
<gene>
    <name evidence="3" type="ORF">DO021_04815</name>
    <name evidence="2" type="ORF">EYB58_01080</name>
</gene>
<dbReference type="Pfam" id="PF07963">
    <property type="entry name" value="N_methyl"/>
    <property type="match status" value="1"/>
</dbReference>
<evidence type="ECO:0000313" key="4">
    <source>
        <dbReference type="Proteomes" id="UP000248798"/>
    </source>
</evidence>
<evidence type="ECO:0000313" key="2">
    <source>
        <dbReference type="EMBL" id="QBH11638.1"/>
    </source>
</evidence>
<dbReference type="InterPro" id="IPR012902">
    <property type="entry name" value="N_methyl_site"/>
</dbReference>
<dbReference type="Proteomes" id="UP000293902">
    <property type="component" value="Chromosome"/>
</dbReference>
<dbReference type="AlphaFoldDB" id="A0A328FEW1"/>
<dbReference type="SUPFAM" id="SSF54523">
    <property type="entry name" value="Pili subunits"/>
    <property type="match status" value="1"/>
</dbReference>
<keyword evidence="1" id="KW-0472">Membrane</keyword>
<dbReference type="Proteomes" id="UP000248798">
    <property type="component" value="Unassembled WGS sequence"/>
</dbReference>
<feature type="transmembrane region" description="Helical" evidence="1">
    <location>
        <begin position="36"/>
        <end position="57"/>
    </location>
</feature>
<sequence length="194" mass="22041">MGRSGLSPLQTEPTTKYESRLTTCWNFYINHSGFTFVELMVVVGIFTIILLFSIPLFRQIHLTSNASDNVSGLILFLEKLKLRAMVENKNLTLYMDSGSGKICVTDDTMDEDARQVALNNGVSLNGDLKLRNLEFPDDDTRADDDKSICFFSKGYSDRVLIHVREASREMTIQICMFQKKVHLIDGYVSYDDCI</sequence>
<accession>A0A328FEW1</accession>
<evidence type="ECO:0000256" key="1">
    <source>
        <dbReference type="SAM" id="Phobius"/>
    </source>
</evidence>
<dbReference type="RefSeq" id="WP_111954260.1">
    <property type="nucleotide sequence ID" value="NZ_CP036313.1"/>
</dbReference>
<proteinExistence type="predicted"/>
<keyword evidence="1" id="KW-1133">Transmembrane helix</keyword>
<dbReference type="InterPro" id="IPR045584">
    <property type="entry name" value="Pilin-like"/>
</dbReference>
<dbReference type="EMBL" id="QLNI01000007">
    <property type="protein sequence ID" value="RAM03184.1"/>
    <property type="molecule type" value="Genomic_DNA"/>
</dbReference>
<reference evidence="3 4" key="1">
    <citation type="submission" date="2018-06" db="EMBL/GenBank/DDBJ databases">
        <title>Complete Genome Sequence of Desulfobacter hydrogenophilus (DSM3380).</title>
        <authorList>
            <person name="Marietou A."/>
            <person name="Schreiber L."/>
            <person name="Marshall I."/>
            <person name="Jorgensen B."/>
        </authorList>
    </citation>
    <scope>NUCLEOTIDE SEQUENCE [LARGE SCALE GENOMIC DNA]</scope>
    <source>
        <strain evidence="3 4">DSM 3380</strain>
    </source>
</reference>